<evidence type="ECO:0000259" key="9">
    <source>
        <dbReference type="Pfam" id="PF23368"/>
    </source>
</evidence>
<evidence type="ECO:0000256" key="5">
    <source>
        <dbReference type="ARBA" id="ARBA00022833"/>
    </source>
</evidence>
<dbReference type="CDD" id="cd07332">
    <property type="entry name" value="M48C_Oma1_like"/>
    <property type="match status" value="1"/>
</dbReference>
<dbReference type="GO" id="GO:0046872">
    <property type="term" value="F:metal ion binding"/>
    <property type="evidence" value="ECO:0007669"/>
    <property type="project" value="UniProtKB-KW"/>
</dbReference>
<dbReference type="PANTHER" id="PTHR22726:SF1">
    <property type="entry name" value="METALLOENDOPEPTIDASE OMA1, MITOCHONDRIAL"/>
    <property type="match status" value="1"/>
</dbReference>
<keyword evidence="3" id="KW-0479">Metal-binding</keyword>
<feature type="non-terminal residue" evidence="10">
    <location>
        <position position="1"/>
    </location>
</feature>
<dbReference type="EMBL" id="UOFV01000230">
    <property type="protein sequence ID" value="VAX00978.1"/>
    <property type="molecule type" value="Genomic_DNA"/>
</dbReference>
<dbReference type="Gene3D" id="3.30.2010.10">
    <property type="entry name" value="Metalloproteases ('zincins'), catalytic domain"/>
    <property type="match status" value="1"/>
</dbReference>
<dbReference type="GO" id="GO:0004222">
    <property type="term" value="F:metalloendopeptidase activity"/>
    <property type="evidence" value="ECO:0007669"/>
    <property type="project" value="InterPro"/>
</dbReference>
<proteinExistence type="predicted"/>
<evidence type="ECO:0000256" key="2">
    <source>
        <dbReference type="ARBA" id="ARBA00022670"/>
    </source>
</evidence>
<keyword evidence="5" id="KW-0862">Zinc</keyword>
<keyword evidence="7" id="KW-0812">Transmembrane</keyword>
<comment type="cofactor">
    <cofactor evidence="1">
        <name>Zn(2+)</name>
        <dbReference type="ChEBI" id="CHEBI:29105"/>
    </cofactor>
</comment>
<dbReference type="InterPro" id="IPR055518">
    <property type="entry name" value="DUF7092"/>
</dbReference>
<dbReference type="InterPro" id="IPR051156">
    <property type="entry name" value="Mito/Outer_Membr_Metalloprot"/>
</dbReference>
<dbReference type="Pfam" id="PF23368">
    <property type="entry name" value="DUF7092"/>
    <property type="match status" value="1"/>
</dbReference>
<evidence type="ECO:0000259" key="8">
    <source>
        <dbReference type="Pfam" id="PF01435"/>
    </source>
</evidence>
<keyword evidence="7" id="KW-0472">Membrane</keyword>
<dbReference type="InterPro" id="IPR001915">
    <property type="entry name" value="Peptidase_M48"/>
</dbReference>
<organism evidence="10">
    <name type="scientific">hydrothermal vent metagenome</name>
    <dbReference type="NCBI Taxonomy" id="652676"/>
    <lineage>
        <taxon>unclassified sequences</taxon>
        <taxon>metagenomes</taxon>
        <taxon>ecological metagenomes</taxon>
    </lineage>
</organism>
<dbReference type="GO" id="GO:0016020">
    <property type="term" value="C:membrane"/>
    <property type="evidence" value="ECO:0007669"/>
    <property type="project" value="TreeGrafter"/>
</dbReference>
<evidence type="ECO:0000256" key="1">
    <source>
        <dbReference type="ARBA" id="ARBA00001947"/>
    </source>
</evidence>
<evidence type="ECO:0000256" key="6">
    <source>
        <dbReference type="ARBA" id="ARBA00023049"/>
    </source>
</evidence>
<gene>
    <name evidence="10" type="ORF">MNBD_GAMMA19-275</name>
</gene>
<keyword evidence="6" id="KW-0482">Metalloprotease</keyword>
<evidence type="ECO:0000256" key="4">
    <source>
        <dbReference type="ARBA" id="ARBA00022801"/>
    </source>
</evidence>
<dbReference type="AlphaFoldDB" id="A0A3B1ANN9"/>
<dbReference type="GO" id="GO:0051603">
    <property type="term" value="P:proteolysis involved in protein catabolic process"/>
    <property type="evidence" value="ECO:0007669"/>
    <property type="project" value="TreeGrafter"/>
</dbReference>
<evidence type="ECO:0000256" key="7">
    <source>
        <dbReference type="SAM" id="Phobius"/>
    </source>
</evidence>
<keyword evidence="4" id="KW-0378">Hydrolase</keyword>
<accession>A0A3B1ANN9</accession>
<keyword evidence="2" id="KW-0645">Protease</keyword>
<evidence type="ECO:0000256" key="3">
    <source>
        <dbReference type="ARBA" id="ARBA00022723"/>
    </source>
</evidence>
<evidence type="ECO:0000313" key="10">
    <source>
        <dbReference type="EMBL" id="VAX00978.1"/>
    </source>
</evidence>
<name>A0A3B1ANN9_9ZZZZ</name>
<feature type="domain" description="Peptidase M48" evidence="8">
    <location>
        <begin position="157"/>
        <end position="360"/>
    </location>
</feature>
<feature type="transmembrane region" description="Helical" evidence="7">
    <location>
        <begin position="96"/>
        <end position="119"/>
    </location>
</feature>
<protein>
    <submittedName>
        <fullName evidence="10">Uncharacterized protein</fullName>
    </submittedName>
</protein>
<feature type="domain" description="DUF7092" evidence="9">
    <location>
        <begin position="2"/>
        <end position="77"/>
    </location>
</feature>
<dbReference type="PANTHER" id="PTHR22726">
    <property type="entry name" value="METALLOENDOPEPTIDASE OMA1"/>
    <property type="match status" value="1"/>
</dbReference>
<reference evidence="10" key="1">
    <citation type="submission" date="2018-06" db="EMBL/GenBank/DDBJ databases">
        <authorList>
            <person name="Zhirakovskaya E."/>
        </authorList>
    </citation>
    <scope>NUCLEOTIDE SEQUENCE</scope>
</reference>
<sequence>KITGQYSDGKTSHCTETLLYLTNEGFIGLEGINEELVAVATVNFSPRIGNSPRYVELPNGAHFETLDNDGVDHIIERTSSKHSHNLVHKLEKSKRWVLSTLLVVIFFGWSFIQFGIPYFSKEIAFMIPDEHARLLGDGVLDSLDEHLMQASELSKTRQQDLQQAFAVLLDTLDLNNIRVVFRKSNTIGANALALPDGTVVFTDDLINLAADNNEIVAVMLHEIGHLQYRHSLRRVIQGASLALFVAVITGDVSTSSAIITGLPVLLVESGYSRDMETEADEFALQYMLRYAIDPAYFSTMMQKLQVSRQCATHQTDIQECLRKAIDTANENQGITQGKKDIRQYFASHPLTKERVARFKNAAKSNESTQALPSESP</sequence>
<keyword evidence="7" id="KW-1133">Transmembrane helix</keyword>
<dbReference type="Pfam" id="PF01435">
    <property type="entry name" value="Peptidase_M48"/>
    <property type="match status" value="1"/>
</dbReference>